<evidence type="ECO:0000313" key="2">
    <source>
        <dbReference type="EMBL" id="TWT83674.1"/>
    </source>
</evidence>
<dbReference type="Proteomes" id="UP000315010">
    <property type="component" value="Unassembled WGS sequence"/>
</dbReference>
<feature type="region of interest" description="Disordered" evidence="1">
    <location>
        <begin position="151"/>
        <end position="283"/>
    </location>
</feature>
<sequence>MIHTPVRSSIANRRLPLATAGLRLAIAGVLSLAISSQSSILSASDCGCETCEMPFASMDDCSCGCDVSAACPPKHNPLYRTLDAFAGGIEKLFGLDKCPPAKGFCDESLCDGACDSAPIDIGMMSIPEPMMLDTPGPLYYEPIPNSRAMPPAPVLTAPPAPMSSTPLYSAPRSSPRSSTPQTSMPRSPMHMTAPRIQTAPVIPVQPEPTVQPKPRPEPNIRSQPRIPEPQPKSDSLFDALNDPFTDGVNNQRRQSVRPSAYTSSSRKQTISKVTSSRRSSTQR</sequence>
<feature type="compositionally biased region" description="Polar residues" evidence="1">
    <location>
        <begin position="247"/>
        <end position="283"/>
    </location>
</feature>
<feature type="compositionally biased region" description="Pro residues" evidence="1">
    <location>
        <begin position="151"/>
        <end position="161"/>
    </location>
</feature>
<evidence type="ECO:0000313" key="3">
    <source>
        <dbReference type="Proteomes" id="UP000315010"/>
    </source>
</evidence>
<comment type="caution">
    <text evidence="2">The sequence shown here is derived from an EMBL/GenBank/DDBJ whole genome shotgun (WGS) entry which is preliminary data.</text>
</comment>
<feature type="compositionally biased region" description="Low complexity" evidence="1">
    <location>
        <begin position="171"/>
        <end position="189"/>
    </location>
</feature>
<keyword evidence="3" id="KW-1185">Reference proteome</keyword>
<protein>
    <submittedName>
        <fullName evidence="2">Uncharacterized protein</fullName>
    </submittedName>
</protein>
<feature type="compositionally biased region" description="Pro residues" evidence="1">
    <location>
        <begin position="203"/>
        <end position="213"/>
    </location>
</feature>
<dbReference type="EMBL" id="SJPJ01000001">
    <property type="protein sequence ID" value="TWT83674.1"/>
    <property type="molecule type" value="Genomic_DNA"/>
</dbReference>
<gene>
    <name evidence="2" type="ORF">CA13_51410</name>
</gene>
<organism evidence="2 3">
    <name type="scientific">Novipirellula herctigrandis</name>
    <dbReference type="NCBI Taxonomy" id="2527986"/>
    <lineage>
        <taxon>Bacteria</taxon>
        <taxon>Pseudomonadati</taxon>
        <taxon>Planctomycetota</taxon>
        <taxon>Planctomycetia</taxon>
        <taxon>Pirellulales</taxon>
        <taxon>Pirellulaceae</taxon>
        <taxon>Novipirellula</taxon>
    </lineage>
</organism>
<name>A0A5C5Z8N6_9BACT</name>
<proteinExistence type="predicted"/>
<dbReference type="AlphaFoldDB" id="A0A5C5Z8N6"/>
<reference evidence="2 3" key="1">
    <citation type="submission" date="2019-02" db="EMBL/GenBank/DDBJ databases">
        <title>Deep-cultivation of Planctomycetes and their phenomic and genomic characterization uncovers novel biology.</title>
        <authorList>
            <person name="Wiegand S."/>
            <person name="Jogler M."/>
            <person name="Boedeker C."/>
            <person name="Pinto D."/>
            <person name="Vollmers J."/>
            <person name="Rivas-Marin E."/>
            <person name="Kohn T."/>
            <person name="Peeters S.H."/>
            <person name="Heuer A."/>
            <person name="Rast P."/>
            <person name="Oberbeckmann S."/>
            <person name="Bunk B."/>
            <person name="Jeske O."/>
            <person name="Meyerdierks A."/>
            <person name="Storesund J.E."/>
            <person name="Kallscheuer N."/>
            <person name="Luecker S."/>
            <person name="Lage O.M."/>
            <person name="Pohl T."/>
            <person name="Merkel B.J."/>
            <person name="Hornburger P."/>
            <person name="Mueller R.-W."/>
            <person name="Bruemmer F."/>
            <person name="Labrenz M."/>
            <person name="Spormann A.M."/>
            <person name="Op Den Camp H."/>
            <person name="Overmann J."/>
            <person name="Amann R."/>
            <person name="Jetten M.S.M."/>
            <person name="Mascher T."/>
            <person name="Medema M.H."/>
            <person name="Devos D.P."/>
            <person name="Kaster A.-K."/>
            <person name="Ovreas L."/>
            <person name="Rohde M."/>
            <person name="Galperin M.Y."/>
            <person name="Jogler C."/>
        </authorList>
    </citation>
    <scope>NUCLEOTIDE SEQUENCE [LARGE SCALE GENOMIC DNA]</scope>
    <source>
        <strain evidence="2 3">CA13</strain>
    </source>
</reference>
<accession>A0A5C5Z8N6</accession>
<evidence type="ECO:0000256" key="1">
    <source>
        <dbReference type="SAM" id="MobiDB-lite"/>
    </source>
</evidence>